<dbReference type="Gene3D" id="1.25.40.20">
    <property type="entry name" value="Ankyrin repeat-containing domain"/>
    <property type="match status" value="1"/>
</dbReference>
<proteinExistence type="predicted"/>
<dbReference type="InterPro" id="IPR002110">
    <property type="entry name" value="Ankyrin_rpt"/>
</dbReference>
<accession>A0A2J6PIC6</accession>
<gene>
    <name evidence="2" type="ORF">NA56DRAFT_665223</name>
</gene>
<dbReference type="SUPFAM" id="SSF48403">
    <property type="entry name" value="Ankyrin repeat"/>
    <property type="match status" value="1"/>
</dbReference>
<feature type="region of interest" description="Disordered" evidence="1">
    <location>
        <begin position="153"/>
        <end position="184"/>
    </location>
</feature>
<reference evidence="2 3" key="1">
    <citation type="submission" date="2016-05" db="EMBL/GenBank/DDBJ databases">
        <title>A degradative enzymes factory behind the ericoid mycorrhizal symbiosis.</title>
        <authorList>
            <consortium name="DOE Joint Genome Institute"/>
            <person name="Martino E."/>
            <person name="Morin E."/>
            <person name="Grelet G."/>
            <person name="Kuo A."/>
            <person name="Kohler A."/>
            <person name="Daghino S."/>
            <person name="Barry K."/>
            <person name="Choi C."/>
            <person name="Cichocki N."/>
            <person name="Clum A."/>
            <person name="Copeland A."/>
            <person name="Hainaut M."/>
            <person name="Haridas S."/>
            <person name="Labutti K."/>
            <person name="Lindquist E."/>
            <person name="Lipzen A."/>
            <person name="Khouja H.-R."/>
            <person name="Murat C."/>
            <person name="Ohm R."/>
            <person name="Olson A."/>
            <person name="Spatafora J."/>
            <person name="Veneault-Fourrey C."/>
            <person name="Henrissat B."/>
            <person name="Grigoriev I."/>
            <person name="Martin F."/>
            <person name="Perotto S."/>
        </authorList>
    </citation>
    <scope>NUCLEOTIDE SEQUENCE [LARGE SCALE GENOMIC DNA]</scope>
    <source>
        <strain evidence="2 3">UAMH 7357</strain>
    </source>
</reference>
<dbReference type="InterPro" id="IPR036770">
    <property type="entry name" value="Ankyrin_rpt-contain_sf"/>
</dbReference>
<feature type="compositionally biased region" description="Basic and acidic residues" evidence="1">
    <location>
        <begin position="161"/>
        <end position="184"/>
    </location>
</feature>
<dbReference type="OrthoDB" id="20872at2759"/>
<dbReference type="Proteomes" id="UP000235672">
    <property type="component" value="Unassembled WGS sequence"/>
</dbReference>
<dbReference type="AlphaFoldDB" id="A0A2J6PIC6"/>
<evidence type="ECO:0000313" key="2">
    <source>
        <dbReference type="EMBL" id="PMD13770.1"/>
    </source>
</evidence>
<dbReference type="EMBL" id="KZ613527">
    <property type="protein sequence ID" value="PMD13770.1"/>
    <property type="molecule type" value="Genomic_DNA"/>
</dbReference>
<protein>
    <submittedName>
        <fullName evidence="2">Uncharacterized protein</fullName>
    </submittedName>
</protein>
<sequence>MTMLNVKKDDTEWFEAVSNLLLSPPQSVLDSTPDAKAKQQEWLHRRLKTAAGAGAPKMAKLLLERYNEDLNHILIEYQATSLFNAAAQGHVEIVRYLLKSHNLDIHLGNRSFANGMTALHNASLNAAVKNAIASGLEDDVGTLLKHRGPVKSFDGANGAGAEKRLRSNSSKEDKKLKTREELCS</sequence>
<evidence type="ECO:0000313" key="3">
    <source>
        <dbReference type="Proteomes" id="UP000235672"/>
    </source>
</evidence>
<keyword evidence="3" id="KW-1185">Reference proteome</keyword>
<name>A0A2J6PIC6_9HELO</name>
<organism evidence="2 3">
    <name type="scientific">Hyaloscypha hepaticicola</name>
    <dbReference type="NCBI Taxonomy" id="2082293"/>
    <lineage>
        <taxon>Eukaryota</taxon>
        <taxon>Fungi</taxon>
        <taxon>Dikarya</taxon>
        <taxon>Ascomycota</taxon>
        <taxon>Pezizomycotina</taxon>
        <taxon>Leotiomycetes</taxon>
        <taxon>Helotiales</taxon>
        <taxon>Hyaloscyphaceae</taxon>
        <taxon>Hyaloscypha</taxon>
    </lineage>
</organism>
<dbReference type="Pfam" id="PF12796">
    <property type="entry name" value="Ank_2"/>
    <property type="match status" value="1"/>
</dbReference>
<dbReference type="STRING" id="1745343.A0A2J6PIC6"/>
<evidence type="ECO:0000256" key="1">
    <source>
        <dbReference type="SAM" id="MobiDB-lite"/>
    </source>
</evidence>